<feature type="domain" description="DUF8018" evidence="2">
    <location>
        <begin position="242"/>
        <end position="288"/>
    </location>
</feature>
<feature type="region of interest" description="Disordered" evidence="1">
    <location>
        <begin position="204"/>
        <end position="231"/>
    </location>
</feature>
<keyword evidence="4" id="KW-1185">Reference proteome</keyword>
<evidence type="ECO:0000313" key="4">
    <source>
        <dbReference type="Proteomes" id="UP001291623"/>
    </source>
</evidence>
<evidence type="ECO:0000259" key="2">
    <source>
        <dbReference type="Pfam" id="PF26057"/>
    </source>
</evidence>
<dbReference type="InterPro" id="IPR052694">
    <property type="entry name" value="Mt_uS3-like"/>
</dbReference>
<feature type="compositionally biased region" description="Low complexity" evidence="1">
    <location>
        <begin position="39"/>
        <end position="52"/>
    </location>
</feature>
<evidence type="ECO:0000256" key="1">
    <source>
        <dbReference type="SAM" id="MobiDB-lite"/>
    </source>
</evidence>
<comment type="caution">
    <text evidence="3">The sequence shown here is derived from an EMBL/GenBank/DDBJ whole genome shotgun (WGS) entry which is preliminary data.</text>
</comment>
<dbReference type="Pfam" id="PF26057">
    <property type="entry name" value="DUF8018"/>
    <property type="match status" value="1"/>
</dbReference>
<gene>
    <name evidence="3" type="ORF">RND71_023582</name>
</gene>
<dbReference type="PANTHER" id="PTHR35289:SF1">
    <property type="entry name" value="ATP SYNTHASE 9 MITOCHONDRIAL-RELATED"/>
    <property type="match status" value="1"/>
</dbReference>
<dbReference type="PANTHER" id="PTHR35289">
    <property type="entry name" value="TRANSMEMBRANE PROTEIN"/>
    <property type="match status" value="1"/>
</dbReference>
<dbReference type="EMBL" id="JAVYJV010000012">
    <property type="protein sequence ID" value="KAK4357972.1"/>
    <property type="molecule type" value="Genomic_DNA"/>
</dbReference>
<name>A0AAE1RV43_9SOLA</name>
<accession>A0AAE1RV43</accession>
<sequence>MTPEWKIKDFTKQVALYTHPRSPLVNCVNERQGVPPDYPTSDPTSTTFSRSDTVVEIDEDLYSTKKGQAPKHRNDQREASPTLIKPKSKKEGCNEVSRELTIDGPEGREREEGLAPYPKTLIQRRKWLSHNRSRWVSYRDIPKRVWGTNGIKRRRGLVRRGRAALSSRIEGSLRFCFTHGHREKERGDLQSMLSAKSFVSKCRKFRKDREDDRRGENRNKTSHPAEQRNGVSSSHIFPYQADEVIGGDSVNAIKSRLLAKTPSPSFYEIEQARIDAQDRFEVKVEIIR</sequence>
<evidence type="ECO:0000313" key="3">
    <source>
        <dbReference type="EMBL" id="KAK4357972.1"/>
    </source>
</evidence>
<reference evidence="3" key="1">
    <citation type="submission" date="2023-12" db="EMBL/GenBank/DDBJ databases">
        <title>Genome assembly of Anisodus tanguticus.</title>
        <authorList>
            <person name="Wang Y.-J."/>
        </authorList>
    </citation>
    <scope>NUCLEOTIDE SEQUENCE</scope>
    <source>
        <strain evidence="3">KB-2021</strain>
        <tissue evidence="3">Leaf</tissue>
    </source>
</reference>
<protein>
    <recommendedName>
        <fullName evidence="2">DUF8018 domain-containing protein</fullName>
    </recommendedName>
</protein>
<dbReference type="AlphaFoldDB" id="A0AAE1RV43"/>
<feature type="compositionally biased region" description="Basic and acidic residues" evidence="1">
    <location>
        <begin position="207"/>
        <end position="226"/>
    </location>
</feature>
<organism evidence="3 4">
    <name type="scientific">Anisodus tanguticus</name>
    <dbReference type="NCBI Taxonomy" id="243964"/>
    <lineage>
        <taxon>Eukaryota</taxon>
        <taxon>Viridiplantae</taxon>
        <taxon>Streptophyta</taxon>
        <taxon>Embryophyta</taxon>
        <taxon>Tracheophyta</taxon>
        <taxon>Spermatophyta</taxon>
        <taxon>Magnoliopsida</taxon>
        <taxon>eudicotyledons</taxon>
        <taxon>Gunneridae</taxon>
        <taxon>Pentapetalae</taxon>
        <taxon>asterids</taxon>
        <taxon>lamiids</taxon>
        <taxon>Solanales</taxon>
        <taxon>Solanaceae</taxon>
        <taxon>Solanoideae</taxon>
        <taxon>Hyoscyameae</taxon>
        <taxon>Anisodus</taxon>
    </lineage>
</organism>
<dbReference type="InterPro" id="IPR058331">
    <property type="entry name" value="DUF8018"/>
</dbReference>
<proteinExistence type="predicted"/>
<dbReference type="Proteomes" id="UP001291623">
    <property type="component" value="Unassembled WGS sequence"/>
</dbReference>
<feature type="region of interest" description="Disordered" evidence="1">
    <location>
        <begin position="30"/>
        <end position="96"/>
    </location>
</feature>